<evidence type="ECO:0000259" key="7">
    <source>
        <dbReference type="Pfam" id="PF13396"/>
    </source>
</evidence>
<reference evidence="8 9" key="1">
    <citation type="submission" date="2024-09" db="EMBL/GenBank/DDBJ databases">
        <authorList>
            <person name="Sun Q."/>
            <person name="Mori K."/>
        </authorList>
    </citation>
    <scope>NUCLEOTIDE SEQUENCE [LARGE SCALE GENOMIC DNA]</scope>
    <source>
        <strain evidence="8 9">TISTR 1856</strain>
    </source>
</reference>
<gene>
    <name evidence="8" type="ORF">ACFFVI_05005</name>
</gene>
<accession>A0ABV5LQF2</accession>
<evidence type="ECO:0000256" key="2">
    <source>
        <dbReference type="ARBA" id="ARBA00022475"/>
    </source>
</evidence>
<evidence type="ECO:0000313" key="8">
    <source>
        <dbReference type="EMBL" id="MFB9376320.1"/>
    </source>
</evidence>
<evidence type="ECO:0000313" key="9">
    <source>
        <dbReference type="Proteomes" id="UP001589748"/>
    </source>
</evidence>
<dbReference type="Proteomes" id="UP001589748">
    <property type="component" value="Unassembled WGS sequence"/>
</dbReference>
<keyword evidence="9" id="KW-1185">Reference proteome</keyword>
<evidence type="ECO:0000256" key="1">
    <source>
        <dbReference type="ARBA" id="ARBA00004651"/>
    </source>
</evidence>
<dbReference type="InterPro" id="IPR027379">
    <property type="entry name" value="CLS_N"/>
</dbReference>
<dbReference type="EMBL" id="JBHMDM010000003">
    <property type="protein sequence ID" value="MFB9376320.1"/>
    <property type="molecule type" value="Genomic_DNA"/>
</dbReference>
<name>A0ABV5LQF2_9ACTN</name>
<dbReference type="RefSeq" id="WP_380138523.1">
    <property type="nucleotide sequence ID" value="NZ_JBHLUI010000009.1"/>
</dbReference>
<dbReference type="Pfam" id="PF13396">
    <property type="entry name" value="PLDc_N"/>
    <property type="match status" value="1"/>
</dbReference>
<evidence type="ECO:0000256" key="3">
    <source>
        <dbReference type="ARBA" id="ARBA00022692"/>
    </source>
</evidence>
<protein>
    <submittedName>
        <fullName evidence="8">PLD nuclease N-terminal domain-containing protein</fullName>
    </submittedName>
</protein>
<evidence type="ECO:0000256" key="6">
    <source>
        <dbReference type="SAM" id="Phobius"/>
    </source>
</evidence>
<evidence type="ECO:0000256" key="4">
    <source>
        <dbReference type="ARBA" id="ARBA00022989"/>
    </source>
</evidence>
<feature type="transmembrane region" description="Helical" evidence="6">
    <location>
        <begin position="35"/>
        <end position="55"/>
    </location>
</feature>
<feature type="domain" description="Cardiolipin synthase N-terminal" evidence="7">
    <location>
        <begin position="12"/>
        <end position="57"/>
    </location>
</feature>
<evidence type="ECO:0000256" key="5">
    <source>
        <dbReference type="ARBA" id="ARBA00023136"/>
    </source>
</evidence>
<keyword evidence="2" id="KW-1003">Cell membrane</keyword>
<comment type="caution">
    <text evidence="8">The sequence shown here is derived from an EMBL/GenBank/DDBJ whole genome shotgun (WGS) entry which is preliminary data.</text>
</comment>
<keyword evidence="5 6" id="KW-0472">Membrane</keyword>
<comment type="subcellular location">
    <subcellularLocation>
        <location evidence="1">Cell membrane</location>
        <topology evidence="1">Multi-pass membrane protein</topology>
    </subcellularLocation>
</comment>
<proteinExistence type="predicted"/>
<keyword evidence="4 6" id="KW-1133">Transmembrane helix</keyword>
<organism evidence="8 9">
    <name type="scientific">Kineococcus gynurae</name>
    <dbReference type="NCBI Taxonomy" id="452979"/>
    <lineage>
        <taxon>Bacteria</taxon>
        <taxon>Bacillati</taxon>
        <taxon>Actinomycetota</taxon>
        <taxon>Actinomycetes</taxon>
        <taxon>Kineosporiales</taxon>
        <taxon>Kineosporiaceae</taxon>
        <taxon>Kineococcus</taxon>
    </lineage>
</organism>
<keyword evidence="3 6" id="KW-0812">Transmembrane</keyword>
<sequence length="124" mass="13673">MIRILPALLELALLVFCLIDCIQTDKDRVRNLPKVAWIVLIILLPLVGGIAWLVAGRPQRVERRSGVWYADQAGFAESSRPAPPSTRDIDDRLAADQARVDAEFDDLVRRARTRGEGEVPGSGG</sequence>